<protein>
    <submittedName>
        <fullName evidence="2">Uncharacterized protein</fullName>
    </submittedName>
</protein>
<keyword evidence="3" id="KW-1185">Reference proteome</keyword>
<name>A0A4C1WN92_EUMVA</name>
<organism evidence="2 3">
    <name type="scientific">Eumeta variegata</name>
    <name type="common">Bagworm moth</name>
    <name type="synonym">Eumeta japonica</name>
    <dbReference type="NCBI Taxonomy" id="151549"/>
    <lineage>
        <taxon>Eukaryota</taxon>
        <taxon>Metazoa</taxon>
        <taxon>Ecdysozoa</taxon>
        <taxon>Arthropoda</taxon>
        <taxon>Hexapoda</taxon>
        <taxon>Insecta</taxon>
        <taxon>Pterygota</taxon>
        <taxon>Neoptera</taxon>
        <taxon>Endopterygota</taxon>
        <taxon>Lepidoptera</taxon>
        <taxon>Glossata</taxon>
        <taxon>Ditrysia</taxon>
        <taxon>Tineoidea</taxon>
        <taxon>Psychidae</taxon>
        <taxon>Oiketicinae</taxon>
        <taxon>Eumeta</taxon>
    </lineage>
</organism>
<evidence type="ECO:0000313" key="2">
    <source>
        <dbReference type="EMBL" id="GBP51779.1"/>
    </source>
</evidence>
<evidence type="ECO:0000313" key="3">
    <source>
        <dbReference type="Proteomes" id="UP000299102"/>
    </source>
</evidence>
<accession>A0A4C1WN92</accession>
<evidence type="ECO:0000256" key="1">
    <source>
        <dbReference type="SAM" id="MobiDB-lite"/>
    </source>
</evidence>
<sequence length="101" mass="11713">MPIGGICIFWPACRHPLSYSIDADDARRPSSRLHFHRNSPIAAEPEARGTSPGHVARHRRACRRDRGSRRFPWPRRLSLARPLLPSNPRPDQFKSYEMLFQ</sequence>
<feature type="region of interest" description="Disordered" evidence="1">
    <location>
        <begin position="37"/>
        <end position="61"/>
    </location>
</feature>
<reference evidence="2 3" key="1">
    <citation type="journal article" date="2019" name="Commun. Biol.">
        <title>The bagworm genome reveals a unique fibroin gene that provides high tensile strength.</title>
        <authorList>
            <person name="Kono N."/>
            <person name="Nakamura H."/>
            <person name="Ohtoshi R."/>
            <person name="Tomita M."/>
            <person name="Numata K."/>
            <person name="Arakawa K."/>
        </authorList>
    </citation>
    <scope>NUCLEOTIDE SEQUENCE [LARGE SCALE GENOMIC DNA]</scope>
</reference>
<dbReference type="AlphaFoldDB" id="A0A4C1WN92"/>
<comment type="caution">
    <text evidence="2">The sequence shown here is derived from an EMBL/GenBank/DDBJ whole genome shotgun (WGS) entry which is preliminary data.</text>
</comment>
<proteinExistence type="predicted"/>
<dbReference type="EMBL" id="BGZK01000588">
    <property type="protein sequence ID" value="GBP51779.1"/>
    <property type="molecule type" value="Genomic_DNA"/>
</dbReference>
<gene>
    <name evidence="2" type="ORF">EVAR_97057_1</name>
</gene>
<dbReference type="Proteomes" id="UP000299102">
    <property type="component" value="Unassembled WGS sequence"/>
</dbReference>